<evidence type="ECO:0000313" key="4">
    <source>
        <dbReference type="Proteomes" id="UP000809789"/>
    </source>
</evidence>
<accession>A0A8K0PI84</accession>
<keyword evidence="4" id="KW-1185">Reference proteome</keyword>
<evidence type="ECO:0000256" key="2">
    <source>
        <dbReference type="SAM" id="Phobius"/>
    </source>
</evidence>
<keyword evidence="2" id="KW-0812">Transmembrane</keyword>
<keyword evidence="1" id="KW-0175">Coiled coil</keyword>
<organism evidence="3 4">
    <name type="scientific">Elsinoe batatas</name>
    <dbReference type="NCBI Taxonomy" id="2601811"/>
    <lineage>
        <taxon>Eukaryota</taxon>
        <taxon>Fungi</taxon>
        <taxon>Dikarya</taxon>
        <taxon>Ascomycota</taxon>
        <taxon>Pezizomycotina</taxon>
        <taxon>Dothideomycetes</taxon>
        <taxon>Dothideomycetidae</taxon>
        <taxon>Myriangiales</taxon>
        <taxon>Elsinoaceae</taxon>
        <taxon>Elsinoe</taxon>
    </lineage>
</organism>
<dbReference type="OrthoDB" id="5428081at2759"/>
<sequence>MTTPSAPAARRWIITFGVAAITVSGAYAGANLAVDQDKKKERKALQQAGPTEMISQLEMYRSRLVGQRKDLEKKLDDISRRRLSEQQNGG</sequence>
<keyword evidence="2" id="KW-1133">Transmembrane helix</keyword>
<dbReference type="AlphaFoldDB" id="A0A8K0PI84"/>
<protein>
    <submittedName>
        <fullName evidence="3">Uncharacterized protein</fullName>
    </submittedName>
</protein>
<name>A0A8K0PI84_9PEZI</name>
<feature type="transmembrane region" description="Helical" evidence="2">
    <location>
        <begin position="12"/>
        <end position="34"/>
    </location>
</feature>
<dbReference type="EMBL" id="JAESVG020000003">
    <property type="protein sequence ID" value="KAG8629282.1"/>
    <property type="molecule type" value="Genomic_DNA"/>
</dbReference>
<evidence type="ECO:0000313" key="3">
    <source>
        <dbReference type="EMBL" id="KAG8629282.1"/>
    </source>
</evidence>
<keyword evidence="2" id="KW-0472">Membrane</keyword>
<dbReference type="Proteomes" id="UP000809789">
    <property type="component" value="Unassembled WGS sequence"/>
</dbReference>
<reference evidence="3" key="1">
    <citation type="submission" date="2021-07" db="EMBL/GenBank/DDBJ databases">
        <title>Elsinoe batatas strain:CRI-CJ2 Genome sequencing and assembly.</title>
        <authorList>
            <person name="Huang L."/>
        </authorList>
    </citation>
    <scope>NUCLEOTIDE SEQUENCE</scope>
    <source>
        <strain evidence="3">CRI-CJ2</strain>
    </source>
</reference>
<proteinExistence type="predicted"/>
<gene>
    <name evidence="3" type="ORF">KVT40_003147</name>
</gene>
<comment type="caution">
    <text evidence="3">The sequence shown here is derived from an EMBL/GenBank/DDBJ whole genome shotgun (WGS) entry which is preliminary data.</text>
</comment>
<evidence type="ECO:0000256" key="1">
    <source>
        <dbReference type="SAM" id="Coils"/>
    </source>
</evidence>
<feature type="coiled-coil region" evidence="1">
    <location>
        <begin position="61"/>
        <end position="88"/>
    </location>
</feature>